<dbReference type="Proteomes" id="UP000182235">
    <property type="component" value="Unassembled WGS sequence"/>
</dbReference>
<dbReference type="EMBL" id="LGRN01000312">
    <property type="protein sequence ID" value="OJD13314.1"/>
    <property type="molecule type" value="Genomic_DNA"/>
</dbReference>
<dbReference type="InterPro" id="IPR029058">
    <property type="entry name" value="AB_hydrolase_fold"/>
</dbReference>
<organism evidence="5 6">
    <name type="scientific">Emergomyces pasteurianus Ep9510</name>
    <dbReference type="NCBI Taxonomy" id="1447872"/>
    <lineage>
        <taxon>Eukaryota</taxon>
        <taxon>Fungi</taxon>
        <taxon>Dikarya</taxon>
        <taxon>Ascomycota</taxon>
        <taxon>Pezizomycotina</taxon>
        <taxon>Eurotiomycetes</taxon>
        <taxon>Eurotiomycetidae</taxon>
        <taxon>Onygenales</taxon>
        <taxon>Ajellomycetaceae</taxon>
        <taxon>Emergomyces</taxon>
    </lineage>
</organism>
<dbReference type="InterPro" id="IPR054471">
    <property type="entry name" value="GPIID_WHD"/>
</dbReference>
<evidence type="ECO:0000313" key="5">
    <source>
        <dbReference type="EMBL" id="OJD13314.1"/>
    </source>
</evidence>
<dbReference type="OrthoDB" id="194358at2759"/>
<evidence type="ECO:0000313" key="6">
    <source>
        <dbReference type="Proteomes" id="UP000182235"/>
    </source>
</evidence>
<dbReference type="Pfam" id="PF24883">
    <property type="entry name" value="NPHP3_N"/>
    <property type="match status" value="1"/>
</dbReference>
<protein>
    <submittedName>
        <fullName evidence="5">Uncharacterized protein</fullName>
    </submittedName>
</protein>
<dbReference type="SUPFAM" id="SSF52540">
    <property type="entry name" value="P-loop containing nucleoside triphosphate hydrolases"/>
    <property type="match status" value="1"/>
</dbReference>
<sequence>MKSIRRNFKSLQKPFINGSNNLSTNSTLAQERADKEHVEAHEGADDEEEDDWKGPIGLNLLHEPEKPRVDLIFVHGLGGGSKKTWSLTKDIKHFWPKSWLPKDLAFGDVRIWSFGYSSDWHKGKDNAMNIYDYGMSLLTAVELCPGFGTEDTPIVLIGHSMGGLVIKKAYMLARLNPQYGTIAKRISTFYFIATPHSGSDSAELLTKIFHVAYGSRSYVSDLERGSSTIQDINGQFRLYASDLDIWSFYETMPLTIGFFSKIIVRKDFAVLGYQAEKQIPMTADHRSICKFDTVADPNYRNIRDALALTVRGLTESGRRLKEQKKYEQMKALREYLGVSSAPKEDLTIVQDARLSGTCEWLPTATSYLQWRMICTNSPAIYWLSGNPGAGKSVLAGYAVDLLEEAGSSVSYFFFKFGDESKSQLSTCLRSIAFQMASRNEQMKDMLLAMHSDGIDFDNGDERTIWRKIFLSGIFQENLSPQYWVIDALDECADFVSFFGPMLAKLDTSLPLRILITSRATPELQRQFSSLGAERFFCEQISAADTLHDVRMFVEEKSMLLEVEPNYRVSLVERILEKSNDSFLWTAIVLNELFNVHGQEDINQVLEEVPQDMEPLYFRILEVMSRATHGKKLAKAILAWSICAMRPLTVPELESALNLDLSDTFIHFRKSITDTCGQLVAVDAFGRVQVVHATAREFLVQNELQSEFAVDVEETHTRIAKTCLAYLTSPEMEPPRPSKRTRTATRRRRSEFAVYALYSFSDHLVHSSPVADDVLDLLEKFLSKNILSWIQAIAENEDFTPLFNASRNIDTYLDKLLGARPLEESRRQTIYGWTRDLIRIPTKFGDPILSSPSAIHQVVFPFCPIESSVYKAAIGETRLSTLGNLSTIERLETYQYEANKISLWNRMTNFYLMVIQLGFVILCLPAMMYDMIFPPHPEQSKVDQPTARKSSILSVVGNANARWDDLFCCIKFTSGSRGTVIGHGDDYFAVGFVSGLIVLHDATTYQQYRVLDHGQQFLKNLVFNSGTDLMASHSRPTLEHGTVRIWNYRNGELIYHFKLVEDLCWLSFYEDTLLAVWPRSNCVSSWSLTNGSSQPARQFCGLRGDSAPVSRGNISYVSMSPDRKTLAIAYHRVMRYNKCWPIALWDLEEGTYLGNCGKESGEMDARCLLFNPDPNCELLAAHYNSDPDGELIILNPHTNQIFETVPVAKGVRCLSSSPDGQVLLRACNERDIVVYEFRTLNVLYYITTEYLNYSSIIFGNDNLHFFEFNEHYCNVWEPAVLSQRRQPGVVWRKPTVESVVAKGLLWICSMVVDPTGKFAFCGTNDASVLLYELDTGNLVRPFYKIGDNVVPAISWWSDGDVLTAFHTKDFRNGWLVSTKLRKTSKWEKDGWEAEREGGFLVKLPYDHFETCQLLVNPADGKCLLATKKRTCLVSLDGQIQVNKELGLVRWIQHPFSPLYIIGVDERPGSGKSAIKIYTWSDLTPLISVHLDVDLCPHSTSPLDFYGMYRSQMFVQLRNVKGKNLQHAYCFDCSFLKVENCLDEVLLPRIVPIALTKAIYLVLGIWESKLIFCNKQGWVCSTQLDDIQGPYQRHFFIPRDWIHESRIRYAVTVTGDVVLGRGVELAVIKGGLEYVDRIEDVVEVLDLEPSFSVTTTVEKQIDNMASVTLRIS</sequence>
<evidence type="ECO:0000256" key="1">
    <source>
        <dbReference type="ARBA" id="ARBA00022737"/>
    </source>
</evidence>
<dbReference type="InterPro" id="IPR011047">
    <property type="entry name" value="Quinoprotein_ADH-like_sf"/>
</dbReference>
<dbReference type="VEuPathDB" id="FungiDB:AJ78_06218"/>
<proteinExistence type="predicted"/>
<feature type="compositionally biased region" description="Low complexity" evidence="2">
    <location>
        <begin position="19"/>
        <end position="28"/>
    </location>
</feature>
<dbReference type="Pfam" id="PF22939">
    <property type="entry name" value="WHD_GPIID"/>
    <property type="match status" value="1"/>
</dbReference>
<dbReference type="SUPFAM" id="SSF53474">
    <property type="entry name" value="alpha/beta-Hydrolases"/>
    <property type="match status" value="1"/>
</dbReference>
<dbReference type="PANTHER" id="PTHR10039">
    <property type="entry name" value="AMELOGENIN"/>
    <property type="match status" value="1"/>
</dbReference>
<dbReference type="Gene3D" id="2.130.10.10">
    <property type="entry name" value="YVTN repeat-like/Quinoprotein amine dehydrogenase"/>
    <property type="match status" value="2"/>
</dbReference>
<evidence type="ECO:0000259" key="3">
    <source>
        <dbReference type="Pfam" id="PF22939"/>
    </source>
</evidence>
<keyword evidence="6" id="KW-1185">Reference proteome</keyword>
<accession>A0A1J9PBH2</accession>
<dbReference type="PANTHER" id="PTHR10039:SF16">
    <property type="entry name" value="GPI INOSITOL-DEACYLASE"/>
    <property type="match status" value="1"/>
</dbReference>
<name>A0A1J9PBH2_9EURO</name>
<gene>
    <name evidence="5" type="ORF">AJ78_06218</name>
</gene>
<feature type="domain" description="Nephrocystin 3-like N-terminal" evidence="4">
    <location>
        <begin position="356"/>
        <end position="518"/>
    </location>
</feature>
<evidence type="ECO:0000256" key="2">
    <source>
        <dbReference type="SAM" id="MobiDB-lite"/>
    </source>
</evidence>
<dbReference type="InterPro" id="IPR027417">
    <property type="entry name" value="P-loop_NTPase"/>
</dbReference>
<keyword evidence="1" id="KW-0677">Repeat</keyword>
<reference evidence="5 6" key="1">
    <citation type="submission" date="2015-07" db="EMBL/GenBank/DDBJ databases">
        <title>Emmonsia species relationships and genome sequence.</title>
        <authorList>
            <consortium name="The Broad Institute Genomics Platform"/>
            <person name="Cuomo C.A."/>
            <person name="Munoz J.F."/>
            <person name="Imamovic A."/>
            <person name="Priest M.E."/>
            <person name="Young S."/>
            <person name="Clay O.K."/>
            <person name="McEwen J.G."/>
        </authorList>
    </citation>
    <scope>NUCLEOTIDE SEQUENCE [LARGE SCALE GENOMIC DNA]</scope>
    <source>
        <strain evidence="5 6">UAMH 9510</strain>
    </source>
</reference>
<dbReference type="InterPro" id="IPR056884">
    <property type="entry name" value="NPHP3-like_N"/>
</dbReference>
<feature type="region of interest" description="Disordered" evidence="2">
    <location>
        <begin position="1"/>
        <end position="54"/>
    </location>
</feature>
<feature type="compositionally biased region" description="Basic and acidic residues" evidence="2">
    <location>
        <begin position="31"/>
        <end position="43"/>
    </location>
</feature>
<evidence type="ECO:0000259" key="4">
    <source>
        <dbReference type="Pfam" id="PF24883"/>
    </source>
</evidence>
<dbReference type="Gene3D" id="3.40.50.1820">
    <property type="entry name" value="alpha/beta hydrolase"/>
    <property type="match status" value="1"/>
</dbReference>
<dbReference type="SUPFAM" id="SSF50998">
    <property type="entry name" value="Quinoprotein alcohol dehydrogenase-like"/>
    <property type="match status" value="1"/>
</dbReference>
<dbReference type="InterPro" id="IPR015943">
    <property type="entry name" value="WD40/YVTN_repeat-like_dom_sf"/>
</dbReference>
<feature type="domain" description="GPI inositol-deacylase winged helix" evidence="3">
    <location>
        <begin position="620"/>
        <end position="710"/>
    </location>
</feature>
<dbReference type="Gene3D" id="3.40.50.300">
    <property type="entry name" value="P-loop containing nucleotide triphosphate hydrolases"/>
    <property type="match status" value="1"/>
</dbReference>
<comment type="caution">
    <text evidence="5">The sequence shown here is derived from an EMBL/GenBank/DDBJ whole genome shotgun (WGS) entry which is preliminary data.</text>
</comment>